<accession>A0A9X8WHN2</accession>
<keyword evidence="2" id="KW-0472">Membrane</keyword>
<dbReference type="OrthoDB" id="3928741at2"/>
<keyword evidence="2" id="KW-1133">Transmembrane helix</keyword>
<dbReference type="Proteomes" id="UP000185547">
    <property type="component" value="Unassembled WGS sequence"/>
</dbReference>
<reference evidence="3 4" key="1">
    <citation type="submission" date="2017-01" db="EMBL/GenBank/DDBJ databases">
        <authorList>
            <person name="Varghese N."/>
            <person name="Submissions S."/>
        </authorList>
    </citation>
    <scope>NUCLEOTIDE SEQUENCE [LARGE SCALE GENOMIC DNA]</scope>
    <source>
        <strain evidence="3 4">DSM 44280</strain>
    </source>
</reference>
<evidence type="ECO:0000313" key="3">
    <source>
        <dbReference type="EMBL" id="SIQ20625.1"/>
    </source>
</evidence>
<protein>
    <submittedName>
        <fullName evidence="3">Uncharacterized protein</fullName>
    </submittedName>
</protein>
<keyword evidence="2" id="KW-0812">Transmembrane</keyword>
<evidence type="ECO:0000256" key="1">
    <source>
        <dbReference type="SAM" id="MobiDB-lite"/>
    </source>
</evidence>
<dbReference type="RefSeq" id="WP_063937656.1">
    <property type="nucleotide sequence ID" value="NZ_CABLBV010000014.1"/>
</dbReference>
<organism evidence="3 4">
    <name type="scientific">Corynebacterium afermentans</name>
    <dbReference type="NCBI Taxonomy" id="38286"/>
    <lineage>
        <taxon>Bacteria</taxon>
        <taxon>Bacillati</taxon>
        <taxon>Actinomycetota</taxon>
        <taxon>Actinomycetes</taxon>
        <taxon>Mycobacteriales</taxon>
        <taxon>Corynebacteriaceae</taxon>
        <taxon>Corynebacterium</taxon>
    </lineage>
</organism>
<feature type="region of interest" description="Disordered" evidence="1">
    <location>
        <begin position="1"/>
        <end position="95"/>
    </location>
</feature>
<dbReference type="AlphaFoldDB" id="A0A9X8WHN2"/>
<feature type="transmembrane region" description="Helical" evidence="2">
    <location>
        <begin position="106"/>
        <end position="125"/>
    </location>
</feature>
<comment type="caution">
    <text evidence="3">The sequence shown here is derived from an EMBL/GenBank/DDBJ whole genome shotgun (WGS) entry which is preliminary data.</text>
</comment>
<name>A0A9X8WHN2_9CORY</name>
<proteinExistence type="predicted"/>
<gene>
    <name evidence="3" type="ORF">SAMN05421802_10884</name>
</gene>
<sequence>MNQETTRTGQPGDPQGSVFSRVPEPLPPHGIQLDLTTQPLQPAAATPVSEPQQSAASDPAPEEFLTSAQTPPYTPAPVPSSWSTPAPTEPAPAPVKRPKAAKVFKWSAGLGVLCFFLFGLCIETFDPDAESFIAGVFAIGFFFGGLTAAISGVMALFNLFRGK</sequence>
<keyword evidence="4" id="KW-1185">Reference proteome</keyword>
<feature type="transmembrane region" description="Helical" evidence="2">
    <location>
        <begin position="131"/>
        <end position="160"/>
    </location>
</feature>
<evidence type="ECO:0000256" key="2">
    <source>
        <dbReference type="SAM" id="Phobius"/>
    </source>
</evidence>
<dbReference type="EMBL" id="FTMH01000008">
    <property type="protein sequence ID" value="SIQ20625.1"/>
    <property type="molecule type" value="Genomic_DNA"/>
</dbReference>
<evidence type="ECO:0000313" key="4">
    <source>
        <dbReference type="Proteomes" id="UP000185547"/>
    </source>
</evidence>